<dbReference type="Proteomes" id="UP000515909">
    <property type="component" value="Chromosome"/>
</dbReference>
<accession>A0A7G8T6W0</accession>
<evidence type="ECO:0000313" key="3">
    <source>
        <dbReference type="Proteomes" id="UP000515909"/>
    </source>
</evidence>
<gene>
    <name evidence="2" type="ORF">HCR03_11350</name>
</gene>
<keyword evidence="1" id="KW-0472">Membrane</keyword>
<feature type="transmembrane region" description="Helical" evidence="1">
    <location>
        <begin position="84"/>
        <end position="106"/>
    </location>
</feature>
<evidence type="ECO:0000313" key="2">
    <source>
        <dbReference type="EMBL" id="QNK39351.1"/>
    </source>
</evidence>
<keyword evidence="1" id="KW-1133">Transmembrane helix</keyword>
<protein>
    <submittedName>
        <fullName evidence="2">Uncharacterized protein</fullName>
    </submittedName>
</protein>
<dbReference type="EMBL" id="CP060286">
    <property type="protein sequence ID" value="QNK39351.1"/>
    <property type="molecule type" value="Genomic_DNA"/>
</dbReference>
<feature type="transmembrane region" description="Helical" evidence="1">
    <location>
        <begin position="7"/>
        <end position="24"/>
    </location>
</feature>
<organism evidence="2 3">
    <name type="scientific">Caproicibacter fermentans</name>
    <dbReference type="NCBI Taxonomy" id="2576756"/>
    <lineage>
        <taxon>Bacteria</taxon>
        <taxon>Bacillati</taxon>
        <taxon>Bacillota</taxon>
        <taxon>Clostridia</taxon>
        <taxon>Eubacteriales</taxon>
        <taxon>Acutalibacteraceae</taxon>
        <taxon>Caproicibacter</taxon>
    </lineage>
</organism>
<feature type="transmembrane region" description="Helical" evidence="1">
    <location>
        <begin position="58"/>
        <end position="78"/>
    </location>
</feature>
<name>A0A7G8T6W0_9FIRM</name>
<dbReference type="RefSeq" id="WP_187034281.1">
    <property type="nucleotide sequence ID" value="NZ_CP060286.1"/>
</dbReference>
<dbReference type="AlphaFoldDB" id="A0A7G8T6W0"/>
<proteinExistence type="predicted"/>
<keyword evidence="1" id="KW-0812">Transmembrane</keyword>
<evidence type="ECO:0000256" key="1">
    <source>
        <dbReference type="SAM" id="Phobius"/>
    </source>
</evidence>
<feature type="transmembrane region" description="Helical" evidence="1">
    <location>
        <begin position="30"/>
        <end position="46"/>
    </location>
</feature>
<dbReference type="KEGG" id="cfem:HCR03_11350"/>
<reference evidence="2 3" key="1">
    <citation type="submission" date="2020-08" db="EMBL/GenBank/DDBJ databases">
        <title>The isolate Caproiciproducens sp. 7D4C2 produces n-caproate at mildly acidic conditions from hexoses: genome and rBOX comparison with related strains and chain-elongating bacteria.</title>
        <authorList>
            <person name="Esquivel-Elizondo S."/>
            <person name="Bagci C."/>
            <person name="Temovska M."/>
            <person name="Jeon B.S."/>
            <person name="Bessarab I."/>
            <person name="Williams R.B.H."/>
            <person name="Huson D.H."/>
            <person name="Angenent L.T."/>
        </authorList>
    </citation>
    <scope>NUCLEOTIDE SEQUENCE [LARGE SCALE GENOMIC DNA]</scope>
    <source>
        <strain evidence="2 3">7D4C2</strain>
    </source>
</reference>
<sequence>MISPKKMVRITYFLLPIPFVGIALGGKSTYDLWLCFAVVAGILLLVKYAKYSQRKQRPYIVLCDVGFVFLQVVFLRIIPENWGVLKALILAIAGGLYFVFATFKLYKLPQGQ</sequence>